<protein>
    <submittedName>
        <fullName evidence="2">Uncharacterized protein</fullName>
    </submittedName>
</protein>
<evidence type="ECO:0000313" key="3">
    <source>
        <dbReference type="Proteomes" id="UP000630718"/>
    </source>
</evidence>
<name>A0A919DWD4_9ACTN</name>
<dbReference type="RefSeq" id="WP_190202439.1">
    <property type="nucleotide sequence ID" value="NZ_BNBI01000001.1"/>
</dbReference>
<evidence type="ECO:0000256" key="1">
    <source>
        <dbReference type="SAM" id="MobiDB-lite"/>
    </source>
</evidence>
<feature type="region of interest" description="Disordered" evidence="1">
    <location>
        <begin position="48"/>
        <end position="91"/>
    </location>
</feature>
<accession>A0A919DWD4</accession>
<dbReference type="Proteomes" id="UP000630718">
    <property type="component" value="Unassembled WGS sequence"/>
</dbReference>
<dbReference type="EMBL" id="BNBI01000001">
    <property type="protein sequence ID" value="GHE85215.1"/>
    <property type="molecule type" value="Genomic_DNA"/>
</dbReference>
<proteinExistence type="predicted"/>
<keyword evidence="3" id="KW-1185">Reference proteome</keyword>
<evidence type="ECO:0000313" key="2">
    <source>
        <dbReference type="EMBL" id="GHE85215.1"/>
    </source>
</evidence>
<dbReference type="AlphaFoldDB" id="A0A919DWD4"/>
<reference evidence="2" key="2">
    <citation type="submission" date="2020-09" db="EMBL/GenBank/DDBJ databases">
        <authorList>
            <person name="Sun Q."/>
            <person name="Ohkuma M."/>
        </authorList>
    </citation>
    <scope>NUCLEOTIDE SEQUENCE</scope>
    <source>
        <strain evidence="2">JCM 4477</strain>
    </source>
</reference>
<reference evidence="2" key="1">
    <citation type="journal article" date="2014" name="Int. J. Syst. Evol. Microbiol.">
        <title>Complete genome sequence of Corynebacterium casei LMG S-19264T (=DSM 44701T), isolated from a smear-ripened cheese.</title>
        <authorList>
            <consortium name="US DOE Joint Genome Institute (JGI-PGF)"/>
            <person name="Walter F."/>
            <person name="Albersmeier A."/>
            <person name="Kalinowski J."/>
            <person name="Ruckert C."/>
        </authorList>
    </citation>
    <scope>NUCLEOTIDE SEQUENCE</scope>
    <source>
        <strain evidence="2">JCM 4477</strain>
    </source>
</reference>
<gene>
    <name evidence="2" type="ORF">GCM10018772_05520</name>
</gene>
<sequence>MSQDRPDSWPKLLARHLIEEDLEESRRRTTRSGSLDRLLRWLREKFSSRVQEPAASRSDQAGYPSYETGFRSPVPEGSVHQAPRGNGAPLTWASDMPVRQALADLDVPKLQEVLHAALEQIAESKELREAYGKGKLPVVEWLLEKTAPQNTVAENREFDDAATLVGSERDNDDAATLVGSERDNDDAATLADSEWYNDDAATLAGHEQGGYDATTSVGLDQDGYYVVPMGDVQPQDLHHRNPWYQGPATEQDANRSASLPDEGRRTAAAETLPASPTAAPGARSAPQNPVTDRGALTTTVTVRQTSGAQSAGTGRAATPQTAPSVRSRGRR</sequence>
<feature type="compositionally biased region" description="Polar residues" evidence="1">
    <location>
        <begin position="285"/>
        <end position="324"/>
    </location>
</feature>
<comment type="caution">
    <text evidence="2">The sequence shown here is derived from an EMBL/GenBank/DDBJ whole genome shotgun (WGS) entry which is preliminary data.</text>
</comment>
<organism evidence="2 3">
    <name type="scientific">Streptomyces fumanus</name>
    <dbReference type="NCBI Taxonomy" id="67302"/>
    <lineage>
        <taxon>Bacteria</taxon>
        <taxon>Bacillati</taxon>
        <taxon>Actinomycetota</taxon>
        <taxon>Actinomycetes</taxon>
        <taxon>Kitasatosporales</taxon>
        <taxon>Streptomycetaceae</taxon>
        <taxon>Streptomyces</taxon>
    </lineage>
</organism>
<feature type="region of interest" description="Disordered" evidence="1">
    <location>
        <begin position="231"/>
        <end position="331"/>
    </location>
</feature>